<name>A0ABC9A096_9POAL</name>
<gene>
    <name evidence="3" type="ORF">URODEC1_LOCUS48444</name>
</gene>
<dbReference type="InterPro" id="IPR036047">
    <property type="entry name" value="F-box-like_dom_sf"/>
</dbReference>
<proteinExistence type="predicted"/>
<accession>A0ABC9A096</accession>
<dbReference type="Gene3D" id="1.20.1280.50">
    <property type="match status" value="1"/>
</dbReference>
<dbReference type="PANTHER" id="PTHR33207">
    <property type="entry name" value="F-BOX DOMAIN CONTAINING PROTEIN-RELATED"/>
    <property type="match status" value="1"/>
</dbReference>
<dbReference type="AlphaFoldDB" id="A0ABC9A096"/>
<sequence>MRGKCRRPAPPGGDGDATAVLGDADLEEILLRLPSAADLARAAPLVCRRWRRVASGPAFLRRFRRLNPPQLLGFFVCKGGRPYRYDALDRSPLPVLDPTFLPVDPPSLGVGGAIARCRDFSLTSLPSVDYWSLADSRDGLLLFCSSCDRSINGHHLDLPDRRDIPKHFAVCNPLSGHSALLPAPDADLYLVSYYLGAALVISDKDEGDSLSFEVLIATFFHKGPRLCVFSSNSQEWTVLPCPDTKKLYIFGMPWIDDGAHASGRMYWVVHDWVMESEHILVLELQTKKFSTINLPCSGMCEKYDSNIKVMRSEGDNDLRVVAMVRSTCTLHFWRRDRSRSAKGRWLKEDVVKFLSADGVVDLLMGGVAYCNNAMALRIIDAGEGFVFIKHNETPWVFVLNLKEMTVQKLPNRERYSGHALPYRMALSPLLPNFDEEGNHRAIKKKGTTDLGQTSDRFSFHFIPL</sequence>
<evidence type="ECO:0000259" key="2">
    <source>
        <dbReference type="Pfam" id="PF23635"/>
    </source>
</evidence>
<evidence type="ECO:0000313" key="3">
    <source>
        <dbReference type="EMBL" id="CAL4967537.1"/>
    </source>
</evidence>
<dbReference type="InterPro" id="IPR056594">
    <property type="entry name" value="AT5G49610-like_b-prop"/>
</dbReference>
<evidence type="ECO:0000313" key="4">
    <source>
        <dbReference type="Proteomes" id="UP001497457"/>
    </source>
</evidence>
<organism evidence="3 4">
    <name type="scientific">Urochloa decumbens</name>
    <dbReference type="NCBI Taxonomy" id="240449"/>
    <lineage>
        <taxon>Eukaryota</taxon>
        <taxon>Viridiplantae</taxon>
        <taxon>Streptophyta</taxon>
        <taxon>Embryophyta</taxon>
        <taxon>Tracheophyta</taxon>
        <taxon>Spermatophyta</taxon>
        <taxon>Magnoliopsida</taxon>
        <taxon>Liliopsida</taxon>
        <taxon>Poales</taxon>
        <taxon>Poaceae</taxon>
        <taxon>PACMAD clade</taxon>
        <taxon>Panicoideae</taxon>
        <taxon>Panicodae</taxon>
        <taxon>Paniceae</taxon>
        <taxon>Melinidinae</taxon>
        <taxon>Urochloa</taxon>
    </lineage>
</organism>
<evidence type="ECO:0008006" key="5">
    <source>
        <dbReference type="Google" id="ProtNLM"/>
    </source>
</evidence>
<protein>
    <recommendedName>
        <fullName evidence="5">F-box domain-containing protein</fullName>
    </recommendedName>
</protein>
<dbReference type="SUPFAM" id="SSF81383">
    <property type="entry name" value="F-box domain"/>
    <property type="match status" value="1"/>
</dbReference>
<dbReference type="InterPro" id="IPR001810">
    <property type="entry name" value="F-box_dom"/>
</dbReference>
<keyword evidence="4" id="KW-1185">Reference proteome</keyword>
<evidence type="ECO:0000259" key="1">
    <source>
        <dbReference type="Pfam" id="PF12937"/>
    </source>
</evidence>
<feature type="domain" description="F-box" evidence="1">
    <location>
        <begin position="27"/>
        <end position="63"/>
    </location>
</feature>
<dbReference type="Proteomes" id="UP001497457">
    <property type="component" value="Chromosome 2b"/>
</dbReference>
<dbReference type="Pfam" id="PF23635">
    <property type="entry name" value="Beta-prop_AT5G49610-like"/>
    <property type="match status" value="1"/>
</dbReference>
<reference evidence="3" key="1">
    <citation type="submission" date="2024-10" db="EMBL/GenBank/DDBJ databases">
        <authorList>
            <person name="Ryan C."/>
        </authorList>
    </citation>
    <scope>NUCLEOTIDE SEQUENCE [LARGE SCALE GENOMIC DNA]</scope>
</reference>
<dbReference type="EMBL" id="OZ075112">
    <property type="protein sequence ID" value="CAL4967537.1"/>
    <property type="molecule type" value="Genomic_DNA"/>
</dbReference>
<feature type="domain" description="F-box protein AT5G49610-like beta-propeller" evidence="2">
    <location>
        <begin position="166"/>
        <end position="428"/>
    </location>
</feature>
<dbReference type="Pfam" id="PF12937">
    <property type="entry name" value="F-box-like"/>
    <property type="match status" value="1"/>
</dbReference>